<name>A0A368SUL3_SETIT</name>
<dbReference type="AlphaFoldDB" id="A0A368SUL3"/>
<gene>
    <name evidence="1" type="ORF">SETIT_9G450800v2</name>
</gene>
<evidence type="ECO:0000313" key="1">
    <source>
        <dbReference type="EMBL" id="RCV45400.1"/>
    </source>
</evidence>
<accession>A0A368SUL3</accession>
<sequence>MFKQQESSSPFLWKCSLLHKTQEFLHPLGAKVFRGSSQGVLARLREIERGGVAVWCYRKTEEPTSGLPSSESSAPAPAVLLSCCSRTLPMLPAAVASQPTPLSRASGRRGLLPQSHAFLAVVALHCFDNEDIEGMDGAAPLEPWERATRWGFRKTEVKR</sequence>
<reference evidence="1" key="1">
    <citation type="journal article" date="2012" name="Nat. Biotechnol.">
        <title>Reference genome sequence of the model plant Setaria.</title>
        <authorList>
            <person name="Bennetzen J.L."/>
            <person name="Schmutz J."/>
            <person name="Wang H."/>
            <person name="Percifield R."/>
            <person name="Hawkins J."/>
            <person name="Pontaroli A.C."/>
            <person name="Estep M."/>
            <person name="Feng L."/>
            <person name="Vaughn J.N."/>
            <person name="Grimwood J."/>
            <person name="Jenkins J."/>
            <person name="Barry K."/>
            <person name="Lindquist E."/>
            <person name="Hellsten U."/>
            <person name="Deshpande S."/>
            <person name="Wang X."/>
            <person name="Wu X."/>
            <person name="Mitros T."/>
            <person name="Triplett J."/>
            <person name="Yang X."/>
            <person name="Ye C.Y."/>
            <person name="Mauro-Herrera M."/>
            <person name="Wang L."/>
            <person name="Li P."/>
            <person name="Sharma M."/>
            <person name="Sharma R."/>
            <person name="Ronald P.C."/>
            <person name="Panaud O."/>
            <person name="Kellogg E.A."/>
            <person name="Brutnell T.P."/>
            <person name="Doust A.N."/>
            <person name="Tuskan G.A."/>
            <person name="Rokhsar D."/>
            <person name="Devos K.M."/>
        </authorList>
    </citation>
    <scope>NUCLEOTIDE SEQUENCE [LARGE SCALE GENOMIC DNA]</scope>
    <source>
        <strain evidence="1">Yugu1</strain>
    </source>
</reference>
<reference evidence="1" key="2">
    <citation type="submission" date="2015-07" db="EMBL/GenBank/DDBJ databases">
        <authorList>
            <person name="Noorani M."/>
        </authorList>
    </citation>
    <scope>NUCLEOTIDE SEQUENCE</scope>
    <source>
        <strain evidence="1">Yugu1</strain>
    </source>
</reference>
<protein>
    <submittedName>
        <fullName evidence="1">Uncharacterized protein</fullName>
    </submittedName>
</protein>
<proteinExistence type="predicted"/>
<organism evidence="1">
    <name type="scientific">Setaria italica</name>
    <name type="common">Foxtail millet</name>
    <name type="synonym">Panicum italicum</name>
    <dbReference type="NCBI Taxonomy" id="4555"/>
    <lineage>
        <taxon>Eukaryota</taxon>
        <taxon>Viridiplantae</taxon>
        <taxon>Streptophyta</taxon>
        <taxon>Embryophyta</taxon>
        <taxon>Tracheophyta</taxon>
        <taxon>Spermatophyta</taxon>
        <taxon>Magnoliopsida</taxon>
        <taxon>Liliopsida</taxon>
        <taxon>Poales</taxon>
        <taxon>Poaceae</taxon>
        <taxon>PACMAD clade</taxon>
        <taxon>Panicoideae</taxon>
        <taxon>Panicodae</taxon>
        <taxon>Paniceae</taxon>
        <taxon>Cenchrinae</taxon>
        <taxon>Setaria</taxon>
    </lineage>
</organism>
<dbReference type="EMBL" id="CM003536">
    <property type="protein sequence ID" value="RCV45400.1"/>
    <property type="molecule type" value="Genomic_DNA"/>
</dbReference>